<reference evidence="10 11" key="1">
    <citation type="submission" date="2019-01" db="EMBL/GenBank/DDBJ databases">
        <title>Sequencing of cultivated peanut Arachis hypogaea provides insights into genome evolution and oil improvement.</title>
        <authorList>
            <person name="Chen X."/>
        </authorList>
    </citation>
    <scope>NUCLEOTIDE SEQUENCE [LARGE SCALE GENOMIC DNA]</scope>
    <source>
        <strain evidence="11">cv. Fuhuasheng</strain>
        <tissue evidence="10">Leaves</tissue>
    </source>
</reference>
<dbReference type="EC" id="3.1.26.4" evidence="3"/>
<evidence type="ECO:0000256" key="1">
    <source>
        <dbReference type="ARBA" id="ARBA00001946"/>
    </source>
</evidence>
<comment type="cofactor">
    <cofactor evidence="1">
        <name>Mg(2+)</name>
        <dbReference type="ChEBI" id="CHEBI:18420"/>
    </cofactor>
</comment>
<evidence type="ECO:0000256" key="4">
    <source>
        <dbReference type="ARBA" id="ARBA00022722"/>
    </source>
</evidence>
<dbReference type="GO" id="GO:0046872">
    <property type="term" value="F:metal ion binding"/>
    <property type="evidence" value="ECO:0007669"/>
    <property type="project" value="UniProtKB-KW"/>
</dbReference>
<dbReference type="InterPro" id="IPR037056">
    <property type="entry name" value="RNase_H1_N_sf"/>
</dbReference>
<keyword evidence="11" id="KW-1185">Reference proteome</keyword>
<evidence type="ECO:0000256" key="7">
    <source>
        <dbReference type="ARBA" id="ARBA00022801"/>
    </source>
</evidence>
<evidence type="ECO:0000256" key="8">
    <source>
        <dbReference type="ARBA" id="ARBA00022842"/>
    </source>
</evidence>
<dbReference type="InterPro" id="IPR009027">
    <property type="entry name" value="Ribosomal_bL9/RNase_H1_N"/>
</dbReference>
<comment type="caution">
    <text evidence="10">The sequence shown here is derived from an EMBL/GenBank/DDBJ whole genome shotgun (WGS) entry which is preliminary data.</text>
</comment>
<dbReference type="AlphaFoldDB" id="A0A445D8C1"/>
<protein>
    <recommendedName>
        <fullName evidence="3">ribonuclease H</fullName>
        <ecNumber evidence="3">3.1.26.4</ecNumber>
    </recommendedName>
</protein>
<sequence>MELGRYHFYAVRRGRIPGIYMTWADCKRQVNGFKDCEFKGFADADEAESWLRSGGVLLAPPPPPPPEPLSPPSPSPPRLGLLGSSVIVRWVKEIHWGLISLSPKTWKCILFEFVPSYVLITRSLLGMSPTLKMVSIYMVFGLCFSLRNMVSTGVNGCFSKDEAEARQDAAFQMLENILTMTGREICDYNFRKSFAAAR</sequence>
<evidence type="ECO:0000259" key="9">
    <source>
        <dbReference type="Pfam" id="PF01693"/>
    </source>
</evidence>
<dbReference type="InterPro" id="IPR011320">
    <property type="entry name" value="RNase_H1_N"/>
</dbReference>
<dbReference type="STRING" id="3818.A0A445D8C1"/>
<evidence type="ECO:0000256" key="2">
    <source>
        <dbReference type="ARBA" id="ARBA00005300"/>
    </source>
</evidence>
<keyword evidence="6" id="KW-0255">Endonuclease</keyword>
<dbReference type="Proteomes" id="UP000289738">
    <property type="component" value="Chromosome A05"/>
</dbReference>
<dbReference type="EMBL" id="SDMP01000005">
    <property type="protein sequence ID" value="RYR59300.1"/>
    <property type="molecule type" value="Genomic_DNA"/>
</dbReference>
<evidence type="ECO:0000313" key="10">
    <source>
        <dbReference type="EMBL" id="RYR59300.1"/>
    </source>
</evidence>
<dbReference type="Gene3D" id="3.40.970.10">
    <property type="entry name" value="Ribonuclease H1, N-terminal domain"/>
    <property type="match status" value="1"/>
</dbReference>
<dbReference type="GO" id="GO:0004523">
    <property type="term" value="F:RNA-DNA hybrid ribonuclease activity"/>
    <property type="evidence" value="ECO:0007669"/>
    <property type="project" value="UniProtKB-EC"/>
</dbReference>
<name>A0A445D8C1_ARAHY</name>
<proteinExistence type="inferred from homology"/>
<keyword evidence="4" id="KW-0540">Nuclease</keyword>
<evidence type="ECO:0000256" key="3">
    <source>
        <dbReference type="ARBA" id="ARBA00012180"/>
    </source>
</evidence>
<gene>
    <name evidence="10" type="ORF">Ahy_A05g025166</name>
</gene>
<keyword evidence="8" id="KW-0460">Magnesium</keyword>
<organism evidence="10 11">
    <name type="scientific">Arachis hypogaea</name>
    <name type="common">Peanut</name>
    <dbReference type="NCBI Taxonomy" id="3818"/>
    <lineage>
        <taxon>Eukaryota</taxon>
        <taxon>Viridiplantae</taxon>
        <taxon>Streptophyta</taxon>
        <taxon>Embryophyta</taxon>
        <taxon>Tracheophyta</taxon>
        <taxon>Spermatophyta</taxon>
        <taxon>Magnoliopsida</taxon>
        <taxon>eudicotyledons</taxon>
        <taxon>Gunneridae</taxon>
        <taxon>Pentapetalae</taxon>
        <taxon>rosids</taxon>
        <taxon>fabids</taxon>
        <taxon>Fabales</taxon>
        <taxon>Fabaceae</taxon>
        <taxon>Papilionoideae</taxon>
        <taxon>50 kb inversion clade</taxon>
        <taxon>dalbergioids sensu lato</taxon>
        <taxon>Dalbergieae</taxon>
        <taxon>Pterocarpus clade</taxon>
        <taxon>Arachis</taxon>
    </lineage>
</organism>
<accession>A0A445D8C1</accession>
<evidence type="ECO:0000256" key="5">
    <source>
        <dbReference type="ARBA" id="ARBA00022723"/>
    </source>
</evidence>
<evidence type="ECO:0000256" key="6">
    <source>
        <dbReference type="ARBA" id="ARBA00022759"/>
    </source>
</evidence>
<comment type="similarity">
    <text evidence="2">Belongs to the RNase H family.</text>
</comment>
<keyword evidence="5" id="KW-0479">Metal-binding</keyword>
<keyword evidence="7" id="KW-0378">Hydrolase</keyword>
<dbReference type="FunFam" id="3.40.970.10:FF:000001">
    <property type="entry name" value="Ribonuclease H1"/>
    <property type="match status" value="1"/>
</dbReference>
<evidence type="ECO:0000313" key="11">
    <source>
        <dbReference type="Proteomes" id="UP000289738"/>
    </source>
</evidence>
<dbReference type="Pfam" id="PF01693">
    <property type="entry name" value="Cauli_VI"/>
    <property type="match status" value="1"/>
</dbReference>
<feature type="domain" description="Ribonuclease H1 N-terminal" evidence="9">
    <location>
        <begin position="8"/>
        <end position="50"/>
    </location>
</feature>
<dbReference type="SUPFAM" id="SSF55658">
    <property type="entry name" value="L9 N-domain-like"/>
    <property type="match status" value="1"/>
</dbReference>